<gene>
    <name evidence="4" type="ORF">COT02_04305</name>
</gene>
<keyword evidence="2" id="KW-0378">Hydrolase</keyword>
<evidence type="ECO:0000256" key="3">
    <source>
        <dbReference type="ARBA" id="ARBA00022842"/>
    </source>
</evidence>
<dbReference type="InterPro" id="IPR023214">
    <property type="entry name" value="HAD_sf"/>
</dbReference>
<accession>A0A2M6YTB1</accession>
<evidence type="ECO:0000313" key="4">
    <source>
        <dbReference type="EMBL" id="PIU36770.1"/>
    </source>
</evidence>
<dbReference type="Proteomes" id="UP000230184">
    <property type="component" value="Unassembled WGS sequence"/>
</dbReference>
<evidence type="ECO:0000313" key="5">
    <source>
        <dbReference type="Proteomes" id="UP000230184"/>
    </source>
</evidence>
<protein>
    <recommendedName>
        <fullName evidence="6">HAD family hydrolase</fullName>
    </recommendedName>
</protein>
<dbReference type="InterPro" id="IPR036412">
    <property type="entry name" value="HAD-like_sf"/>
</dbReference>
<dbReference type="PANTHER" id="PTHR46470">
    <property type="entry name" value="N-ACYLNEURAMINATE-9-PHOSPHATASE"/>
    <property type="match status" value="1"/>
</dbReference>
<dbReference type="SFLD" id="SFLDS00003">
    <property type="entry name" value="Haloacid_Dehalogenase"/>
    <property type="match status" value="1"/>
</dbReference>
<keyword evidence="3" id="KW-0460">Magnesium</keyword>
<dbReference type="PRINTS" id="PR00413">
    <property type="entry name" value="HADHALOGNASE"/>
</dbReference>
<dbReference type="InterPro" id="IPR023198">
    <property type="entry name" value="PGP-like_dom2"/>
</dbReference>
<sequence length="230" mass="27273">MKNITTIFFDIDGTLIDHKGAQNKAIEQIRKKYLPNFSNEKFQKNWLQFTKKNWLLFEQGKINFLEQKIARVKDTWKSFDRRINNKYAEKIINEYVLNYELNLNSFPYVLSTLRYLYKKKYRLGIISNGNNSQQIKKLKKINAYNLLEKKLIIISEKIGYAKPDVRIFSHAQKISGTNPTQIAFFGDDINNDILPAKNLHWQTILIDYGNVLSHLNFPRIVSFKEIRNKY</sequence>
<evidence type="ECO:0000256" key="2">
    <source>
        <dbReference type="ARBA" id="ARBA00022801"/>
    </source>
</evidence>
<dbReference type="EMBL" id="PEWY01000124">
    <property type="protein sequence ID" value="PIU36770.1"/>
    <property type="molecule type" value="Genomic_DNA"/>
</dbReference>
<dbReference type="PANTHER" id="PTHR46470:SF4">
    <property type="entry name" value="5-AMINO-6-(5-PHOSPHO-D-RIBITYLAMINO)URACIL PHOSPHATASE YIGB"/>
    <property type="match status" value="1"/>
</dbReference>
<dbReference type="GO" id="GO:0016787">
    <property type="term" value="F:hydrolase activity"/>
    <property type="evidence" value="ECO:0007669"/>
    <property type="project" value="UniProtKB-KW"/>
</dbReference>
<dbReference type="NCBIfam" id="TIGR01549">
    <property type="entry name" value="HAD-SF-IA-v1"/>
    <property type="match status" value="1"/>
</dbReference>
<reference evidence="5" key="1">
    <citation type="submission" date="2017-09" db="EMBL/GenBank/DDBJ databases">
        <title>Depth-based differentiation of microbial function through sediment-hosted aquifers and enrichment of novel symbionts in the deep terrestrial subsurface.</title>
        <authorList>
            <person name="Probst A.J."/>
            <person name="Ladd B."/>
            <person name="Jarett J.K."/>
            <person name="Geller-Mcgrath D.E."/>
            <person name="Sieber C.M.K."/>
            <person name="Emerson J.B."/>
            <person name="Anantharaman K."/>
            <person name="Thomas B.C."/>
            <person name="Malmstrom R."/>
            <person name="Stieglmeier M."/>
            <person name="Klingl A."/>
            <person name="Woyke T."/>
            <person name="Ryan C.M."/>
            <person name="Banfield J.F."/>
        </authorList>
    </citation>
    <scope>NUCLEOTIDE SEQUENCE [LARGE SCALE GENOMIC DNA]</scope>
</reference>
<name>A0A2M6YTB1_9BACT</name>
<dbReference type="SUPFAM" id="SSF56784">
    <property type="entry name" value="HAD-like"/>
    <property type="match status" value="1"/>
</dbReference>
<dbReference type="InterPro" id="IPR006439">
    <property type="entry name" value="HAD-SF_hydro_IA"/>
</dbReference>
<dbReference type="AlphaFoldDB" id="A0A2M6YTB1"/>
<dbReference type="Gene3D" id="1.10.150.240">
    <property type="entry name" value="Putative phosphatase, domain 2"/>
    <property type="match status" value="1"/>
</dbReference>
<comment type="caution">
    <text evidence="4">The sequence shown here is derived from an EMBL/GenBank/DDBJ whole genome shotgun (WGS) entry which is preliminary data.</text>
</comment>
<evidence type="ECO:0008006" key="6">
    <source>
        <dbReference type="Google" id="ProtNLM"/>
    </source>
</evidence>
<dbReference type="Pfam" id="PF00702">
    <property type="entry name" value="Hydrolase"/>
    <property type="match status" value="1"/>
</dbReference>
<evidence type="ECO:0000256" key="1">
    <source>
        <dbReference type="ARBA" id="ARBA00001946"/>
    </source>
</evidence>
<dbReference type="SFLD" id="SFLDG01129">
    <property type="entry name" value="C1.5:_HAD__Beta-PGM__Phosphata"/>
    <property type="match status" value="1"/>
</dbReference>
<proteinExistence type="predicted"/>
<dbReference type="Gene3D" id="3.40.50.1000">
    <property type="entry name" value="HAD superfamily/HAD-like"/>
    <property type="match status" value="1"/>
</dbReference>
<dbReference type="InterPro" id="IPR051400">
    <property type="entry name" value="HAD-like_hydrolase"/>
</dbReference>
<comment type="cofactor">
    <cofactor evidence="1">
        <name>Mg(2+)</name>
        <dbReference type="ChEBI" id="CHEBI:18420"/>
    </cofactor>
</comment>
<dbReference type="GO" id="GO:0044281">
    <property type="term" value="P:small molecule metabolic process"/>
    <property type="evidence" value="ECO:0007669"/>
    <property type="project" value="UniProtKB-ARBA"/>
</dbReference>
<organism evidence="4 5">
    <name type="scientific">Candidatus Roizmanbacteria bacterium CG07_land_8_20_14_0_80_34_15</name>
    <dbReference type="NCBI Taxonomy" id="1974849"/>
    <lineage>
        <taxon>Bacteria</taxon>
        <taxon>Candidatus Roizmaniibacteriota</taxon>
    </lineage>
</organism>